<dbReference type="InParanoid" id="A0A7R8UQ15"/>
<accession>A0A7R8UQ15</accession>
<dbReference type="EMBL" id="LR899011">
    <property type="protein sequence ID" value="CAD7084821.1"/>
    <property type="molecule type" value="Genomic_DNA"/>
</dbReference>
<dbReference type="AlphaFoldDB" id="A0A7R8UQ15"/>
<evidence type="ECO:0000313" key="2">
    <source>
        <dbReference type="Proteomes" id="UP000594454"/>
    </source>
</evidence>
<dbReference type="Proteomes" id="UP000594454">
    <property type="component" value="Chromosome 3"/>
</dbReference>
<name>A0A7R8UQ15_HERIL</name>
<proteinExistence type="predicted"/>
<organism evidence="1 2">
    <name type="scientific">Hermetia illucens</name>
    <name type="common">Black soldier fly</name>
    <dbReference type="NCBI Taxonomy" id="343691"/>
    <lineage>
        <taxon>Eukaryota</taxon>
        <taxon>Metazoa</taxon>
        <taxon>Ecdysozoa</taxon>
        <taxon>Arthropoda</taxon>
        <taxon>Hexapoda</taxon>
        <taxon>Insecta</taxon>
        <taxon>Pterygota</taxon>
        <taxon>Neoptera</taxon>
        <taxon>Endopterygota</taxon>
        <taxon>Diptera</taxon>
        <taxon>Brachycera</taxon>
        <taxon>Stratiomyomorpha</taxon>
        <taxon>Stratiomyidae</taxon>
        <taxon>Hermetiinae</taxon>
        <taxon>Hermetia</taxon>
    </lineage>
</organism>
<protein>
    <submittedName>
        <fullName evidence="1">Uncharacterized protein</fullName>
    </submittedName>
</protein>
<keyword evidence="2" id="KW-1185">Reference proteome</keyword>
<sequence length="72" mass="8880">MESEYAFFERKLNDDVCPNSIRVQDIKFEIFAYSVWSFVWITLTKFWIRRRLHSKPKIADPRKDTIFLLYFL</sequence>
<gene>
    <name evidence="1" type="ORF">HERILL_LOCUS7697</name>
</gene>
<evidence type="ECO:0000313" key="1">
    <source>
        <dbReference type="EMBL" id="CAD7084821.1"/>
    </source>
</evidence>
<reference evidence="1 2" key="1">
    <citation type="submission" date="2020-11" db="EMBL/GenBank/DDBJ databases">
        <authorList>
            <person name="Wallbank WR R."/>
            <person name="Pardo Diaz C."/>
            <person name="Kozak K."/>
            <person name="Martin S."/>
            <person name="Jiggins C."/>
            <person name="Moest M."/>
            <person name="Warren A I."/>
            <person name="Generalovic N T."/>
            <person name="Byers J.R.P. K."/>
            <person name="Montejo-Kovacevich G."/>
            <person name="Yen C E."/>
        </authorList>
    </citation>
    <scope>NUCLEOTIDE SEQUENCE [LARGE SCALE GENOMIC DNA]</scope>
</reference>